<feature type="transmembrane region" description="Helical" evidence="8">
    <location>
        <begin position="224"/>
        <end position="244"/>
    </location>
</feature>
<dbReference type="PANTHER" id="PTHR43271">
    <property type="entry name" value="BLL2771 PROTEIN"/>
    <property type="match status" value="1"/>
</dbReference>
<dbReference type="KEGG" id="scyp:JYB88_11495"/>
<dbReference type="RefSeq" id="WP_207324202.1">
    <property type="nucleotide sequence ID" value="NZ_CP071504.1"/>
</dbReference>
<comment type="similarity">
    <text evidence="2">Belongs to the major facilitator superfamily.</text>
</comment>
<keyword evidence="11" id="KW-1185">Reference proteome</keyword>
<feature type="transmembrane region" description="Helical" evidence="8">
    <location>
        <begin position="17"/>
        <end position="34"/>
    </location>
</feature>
<dbReference type="Proteomes" id="UP000663281">
    <property type="component" value="Chromosome"/>
</dbReference>
<feature type="transmembrane region" description="Helical" evidence="8">
    <location>
        <begin position="285"/>
        <end position="304"/>
    </location>
</feature>
<evidence type="ECO:0000259" key="9">
    <source>
        <dbReference type="PROSITE" id="PS50850"/>
    </source>
</evidence>
<feature type="transmembrane region" description="Helical" evidence="8">
    <location>
        <begin position="344"/>
        <end position="363"/>
    </location>
</feature>
<dbReference type="PANTHER" id="PTHR43271:SF1">
    <property type="entry name" value="INNER MEMBRANE TRANSPORT PROTEIN YNFM"/>
    <property type="match status" value="1"/>
</dbReference>
<evidence type="ECO:0000313" key="11">
    <source>
        <dbReference type="Proteomes" id="UP000663281"/>
    </source>
</evidence>
<evidence type="ECO:0000256" key="7">
    <source>
        <dbReference type="ARBA" id="ARBA00023136"/>
    </source>
</evidence>
<organism evidence="10 11">
    <name type="scientific">Shewanella cyperi</name>
    <dbReference type="NCBI Taxonomy" id="2814292"/>
    <lineage>
        <taxon>Bacteria</taxon>
        <taxon>Pseudomonadati</taxon>
        <taxon>Pseudomonadota</taxon>
        <taxon>Gammaproteobacteria</taxon>
        <taxon>Alteromonadales</taxon>
        <taxon>Shewanellaceae</taxon>
        <taxon>Shewanella</taxon>
    </lineage>
</organism>
<feature type="transmembrane region" description="Helical" evidence="8">
    <location>
        <begin position="54"/>
        <end position="74"/>
    </location>
</feature>
<evidence type="ECO:0000256" key="1">
    <source>
        <dbReference type="ARBA" id="ARBA00004651"/>
    </source>
</evidence>
<sequence>MADSQTHTLSGTDGRRLIYGLSLASVAIFINLYLTQGMLPMLAERFDVSAGHSTLVVSVTSFSLALSLLGYALLSDRIGRRRPLIASLWLLALSNLLLFLVPDFDALLWLRLGQGMLLASVPAIAMAYLKDRLPTMMLMTAAAFYIAANSFGGIAGRLLGGVMAQYLDWNQAVLLLTLLTLLLVASAQWLLGIDRGADGRHERQGQGALRGFVLHLGNPYLRGLYLLGGLAFMVMVNQFSFIQLHLMAEPFGWNRFQATLIFLCYLSGTLSSGQSARLMTKLGTVPLLILSIGLMALGSILTLANTELAICLGFLCSACGFFLIHACCNSLVALGAEQHRAKATALYLCSYYLGAALGGPFLMPFWQTWHWQGVVAGSLLLIAANALALWRWQHLAKARQQEASLNLRRCRN</sequence>
<feature type="transmembrane region" description="Helical" evidence="8">
    <location>
        <begin position="369"/>
        <end position="390"/>
    </location>
</feature>
<dbReference type="AlphaFoldDB" id="A0A974XI77"/>
<feature type="transmembrane region" description="Helical" evidence="8">
    <location>
        <begin position="310"/>
        <end position="332"/>
    </location>
</feature>
<feature type="transmembrane region" description="Helical" evidence="8">
    <location>
        <begin position="256"/>
        <end position="273"/>
    </location>
</feature>
<dbReference type="GO" id="GO:0022857">
    <property type="term" value="F:transmembrane transporter activity"/>
    <property type="evidence" value="ECO:0007669"/>
    <property type="project" value="InterPro"/>
</dbReference>
<keyword evidence="3" id="KW-0813">Transport</keyword>
<evidence type="ECO:0000256" key="8">
    <source>
        <dbReference type="SAM" id="Phobius"/>
    </source>
</evidence>
<gene>
    <name evidence="10" type="ORF">JYB88_11495</name>
</gene>
<comment type="subcellular location">
    <subcellularLocation>
        <location evidence="1">Cell membrane</location>
        <topology evidence="1">Multi-pass membrane protein</topology>
    </subcellularLocation>
</comment>
<evidence type="ECO:0000256" key="2">
    <source>
        <dbReference type="ARBA" id="ARBA00008335"/>
    </source>
</evidence>
<evidence type="ECO:0000256" key="4">
    <source>
        <dbReference type="ARBA" id="ARBA00022475"/>
    </source>
</evidence>
<dbReference type="PROSITE" id="PS50850">
    <property type="entry name" value="MFS"/>
    <property type="match status" value="1"/>
</dbReference>
<keyword evidence="5 8" id="KW-0812">Transmembrane</keyword>
<keyword evidence="7 8" id="KW-0472">Membrane</keyword>
<accession>A0A974XI77</accession>
<keyword evidence="4" id="KW-1003">Cell membrane</keyword>
<feature type="transmembrane region" description="Helical" evidence="8">
    <location>
        <begin position="108"/>
        <end position="129"/>
    </location>
</feature>
<name>A0A974XI77_9GAMM</name>
<dbReference type="SUPFAM" id="SSF103473">
    <property type="entry name" value="MFS general substrate transporter"/>
    <property type="match status" value="1"/>
</dbReference>
<feature type="transmembrane region" description="Helical" evidence="8">
    <location>
        <begin position="172"/>
        <end position="193"/>
    </location>
</feature>
<keyword evidence="6 8" id="KW-1133">Transmembrane helix</keyword>
<evidence type="ECO:0000256" key="3">
    <source>
        <dbReference type="ARBA" id="ARBA00022448"/>
    </source>
</evidence>
<dbReference type="InterPro" id="IPR036259">
    <property type="entry name" value="MFS_trans_sf"/>
</dbReference>
<evidence type="ECO:0000256" key="5">
    <source>
        <dbReference type="ARBA" id="ARBA00022692"/>
    </source>
</evidence>
<dbReference type="GO" id="GO:0005886">
    <property type="term" value="C:plasma membrane"/>
    <property type="evidence" value="ECO:0007669"/>
    <property type="project" value="UniProtKB-SubCell"/>
</dbReference>
<feature type="transmembrane region" description="Helical" evidence="8">
    <location>
        <begin position="83"/>
        <end position="102"/>
    </location>
</feature>
<evidence type="ECO:0000256" key="6">
    <source>
        <dbReference type="ARBA" id="ARBA00022989"/>
    </source>
</evidence>
<dbReference type="CDD" id="cd17324">
    <property type="entry name" value="MFS_NepI_like"/>
    <property type="match status" value="1"/>
</dbReference>
<protein>
    <submittedName>
        <fullName evidence="10">MFS transporter</fullName>
    </submittedName>
</protein>
<feature type="transmembrane region" description="Helical" evidence="8">
    <location>
        <begin position="141"/>
        <end position="160"/>
    </location>
</feature>
<dbReference type="InterPro" id="IPR020846">
    <property type="entry name" value="MFS_dom"/>
</dbReference>
<feature type="domain" description="Major facilitator superfamily (MFS) profile" evidence="9">
    <location>
        <begin position="17"/>
        <end position="401"/>
    </location>
</feature>
<reference evidence="10 11" key="1">
    <citation type="submission" date="2021-03" db="EMBL/GenBank/DDBJ databases">
        <title>Novel species identification of genus Shewanella.</title>
        <authorList>
            <person name="Liu G."/>
            <person name="Zhang Q."/>
        </authorList>
    </citation>
    <scope>NUCLEOTIDE SEQUENCE [LARGE SCALE GENOMIC DNA]</scope>
    <source>
        <strain evidence="10 11">FJAT-53726</strain>
    </source>
</reference>
<dbReference type="EMBL" id="CP071504">
    <property type="protein sequence ID" value="QSX28882.1"/>
    <property type="molecule type" value="Genomic_DNA"/>
</dbReference>
<dbReference type="Pfam" id="PF07690">
    <property type="entry name" value="MFS_1"/>
    <property type="match status" value="1"/>
</dbReference>
<dbReference type="Gene3D" id="1.20.1250.20">
    <property type="entry name" value="MFS general substrate transporter like domains"/>
    <property type="match status" value="1"/>
</dbReference>
<proteinExistence type="inferred from homology"/>
<dbReference type="InterPro" id="IPR011701">
    <property type="entry name" value="MFS"/>
</dbReference>
<evidence type="ECO:0000313" key="10">
    <source>
        <dbReference type="EMBL" id="QSX28882.1"/>
    </source>
</evidence>